<evidence type="ECO:0000313" key="2">
    <source>
        <dbReference type="EMBL" id="SCB25587.1"/>
    </source>
</evidence>
<dbReference type="InterPro" id="IPR029058">
    <property type="entry name" value="AB_hydrolase_fold"/>
</dbReference>
<dbReference type="Pfam" id="PF01738">
    <property type="entry name" value="DLH"/>
    <property type="match status" value="1"/>
</dbReference>
<evidence type="ECO:0000259" key="1">
    <source>
        <dbReference type="Pfam" id="PF01738"/>
    </source>
</evidence>
<dbReference type="Gene3D" id="3.40.50.1820">
    <property type="entry name" value="alpha/beta hydrolase"/>
    <property type="match status" value="1"/>
</dbReference>
<name>A0A1C3VDA6_9BRAD</name>
<dbReference type="PANTHER" id="PTHR46623:SF6">
    <property type="entry name" value="ALPHA_BETA-HYDROLASES SUPERFAMILY PROTEIN"/>
    <property type="match status" value="1"/>
</dbReference>
<protein>
    <submittedName>
        <fullName evidence="2">Carboxymethylenebutenolidase</fullName>
    </submittedName>
</protein>
<dbReference type="InterPro" id="IPR002925">
    <property type="entry name" value="Dienelactn_hydro"/>
</dbReference>
<dbReference type="InterPro" id="IPR051049">
    <property type="entry name" value="Dienelactone_hydrolase-like"/>
</dbReference>
<dbReference type="PANTHER" id="PTHR46623">
    <property type="entry name" value="CARBOXYMETHYLENEBUTENOLIDASE-RELATED"/>
    <property type="match status" value="1"/>
</dbReference>
<dbReference type="RefSeq" id="WP_091956085.1">
    <property type="nucleotide sequence ID" value="NZ_FMAI01000004.1"/>
</dbReference>
<proteinExistence type="predicted"/>
<dbReference type="EMBL" id="FMAI01000004">
    <property type="protein sequence ID" value="SCB25587.1"/>
    <property type="molecule type" value="Genomic_DNA"/>
</dbReference>
<organism evidence="2 3">
    <name type="scientific">Bradyrhizobium shewense</name>
    <dbReference type="NCBI Taxonomy" id="1761772"/>
    <lineage>
        <taxon>Bacteria</taxon>
        <taxon>Pseudomonadati</taxon>
        <taxon>Pseudomonadota</taxon>
        <taxon>Alphaproteobacteria</taxon>
        <taxon>Hyphomicrobiales</taxon>
        <taxon>Nitrobacteraceae</taxon>
        <taxon>Bradyrhizobium</taxon>
    </lineage>
</organism>
<evidence type="ECO:0000313" key="3">
    <source>
        <dbReference type="Proteomes" id="UP000199184"/>
    </source>
</evidence>
<sequence length="229" mass="24492">MGTAITFKRPDGKDASGYLANAARGNAPGVVVIQEWWGLSDQIKGLCDRFALAGFDALAPDLYKGKVVPYHDTDSANKEMNSLDFMDATTQTVRGAAQYLSRNGAKVGLTGFCLGGAVTIIGATKIPELAAGVVFYGIPPEQAAKPADVKIPLQAHFANKDDWCTPELVSGFEKAMKAAGKSLELFRYDAEHAFVNEQRQAVHDREAAELAWGRAINFFANHLGGNSAA</sequence>
<dbReference type="SUPFAM" id="SSF53474">
    <property type="entry name" value="alpha/beta-Hydrolases"/>
    <property type="match status" value="1"/>
</dbReference>
<gene>
    <name evidence="2" type="ORF">GA0061098_100453</name>
</gene>
<reference evidence="3" key="1">
    <citation type="submission" date="2016-08" db="EMBL/GenBank/DDBJ databases">
        <authorList>
            <person name="Varghese N."/>
            <person name="Submissions Spin"/>
        </authorList>
    </citation>
    <scope>NUCLEOTIDE SEQUENCE [LARGE SCALE GENOMIC DNA]</scope>
    <source>
        <strain evidence="3">ERR11</strain>
    </source>
</reference>
<dbReference type="AlphaFoldDB" id="A0A1C3VDA6"/>
<keyword evidence="3" id="KW-1185">Reference proteome</keyword>
<accession>A0A1C3VDA6</accession>
<dbReference type="GO" id="GO:0016787">
    <property type="term" value="F:hydrolase activity"/>
    <property type="evidence" value="ECO:0007669"/>
    <property type="project" value="InterPro"/>
</dbReference>
<feature type="domain" description="Dienelactone hydrolase" evidence="1">
    <location>
        <begin position="17"/>
        <end position="222"/>
    </location>
</feature>
<dbReference type="Proteomes" id="UP000199184">
    <property type="component" value="Unassembled WGS sequence"/>
</dbReference>